<feature type="non-terminal residue" evidence="1">
    <location>
        <position position="1"/>
    </location>
</feature>
<organism evidence="1 2">
    <name type="scientific">Caerostris extrusa</name>
    <name type="common">Bark spider</name>
    <name type="synonym">Caerostris bankana</name>
    <dbReference type="NCBI Taxonomy" id="172846"/>
    <lineage>
        <taxon>Eukaryota</taxon>
        <taxon>Metazoa</taxon>
        <taxon>Ecdysozoa</taxon>
        <taxon>Arthropoda</taxon>
        <taxon>Chelicerata</taxon>
        <taxon>Arachnida</taxon>
        <taxon>Araneae</taxon>
        <taxon>Araneomorphae</taxon>
        <taxon>Entelegynae</taxon>
        <taxon>Araneoidea</taxon>
        <taxon>Araneidae</taxon>
        <taxon>Caerostris</taxon>
    </lineage>
</organism>
<reference evidence="1 2" key="1">
    <citation type="submission" date="2021-06" db="EMBL/GenBank/DDBJ databases">
        <title>Caerostris extrusa draft genome.</title>
        <authorList>
            <person name="Kono N."/>
            <person name="Arakawa K."/>
        </authorList>
    </citation>
    <scope>NUCLEOTIDE SEQUENCE [LARGE SCALE GENOMIC DNA]</scope>
</reference>
<dbReference type="AlphaFoldDB" id="A0AAV4NBK1"/>
<gene>
    <name evidence="1" type="ORF">CEXT_331581</name>
</gene>
<dbReference type="Proteomes" id="UP001054945">
    <property type="component" value="Unassembled WGS sequence"/>
</dbReference>
<protein>
    <submittedName>
        <fullName evidence="1">Uncharacterized protein</fullName>
    </submittedName>
</protein>
<comment type="caution">
    <text evidence="1">The sequence shown here is derived from an EMBL/GenBank/DDBJ whole genome shotgun (WGS) entry which is preliminary data.</text>
</comment>
<sequence length="64" mass="6920">FMEVVYPPQASLPSFWTSTEAVTCGSVFKGEAGQEFFYCGGELHKASQARLGPSSQLKKGDFAL</sequence>
<accession>A0AAV4NBK1</accession>
<name>A0AAV4NBK1_CAEEX</name>
<evidence type="ECO:0000313" key="1">
    <source>
        <dbReference type="EMBL" id="GIX82033.1"/>
    </source>
</evidence>
<evidence type="ECO:0000313" key="2">
    <source>
        <dbReference type="Proteomes" id="UP001054945"/>
    </source>
</evidence>
<proteinExistence type="predicted"/>
<keyword evidence="2" id="KW-1185">Reference proteome</keyword>
<dbReference type="EMBL" id="BPLR01003196">
    <property type="protein sequence ID" value="GIX82033.1"/>
    <property type="molecule type" value="Genomic_DNA"/>
</dbReference>